<proteinExistence type="predicted"/>
<dbReference type="EMBL" id="CP146022">
    <property type="protein sequence ID" value="WWQ66553.1"/>
    <property type="molecule type" value="Genomic_DNA"/>
</dbReference>
<accession>A0ACD5AL57</accession>
<keyword evidence="1" id="KW-0808">Transferase</keyword>
<keyword evidence="1" id="KW-0012">Acyltransferase</keyword>
<keyword evidence="2" id="KW-1185">Reference proteome</keyword>
<reference evidence="1" key="1">
    <citation type="journal article" date="2025" name="Int. J. Syst. Evol. Microbiol.">
        <title>Streptomyces citrinus sp. nov., with yellow diffusible pigment.</title>
        <authorList>
            <person name="He Y."/>
            <person name="Yang E."/>
            <person name="Xu J."/>
            <person name="Sun Y."/>
            <person name="Sun L."/>
        </authorList>
    </citation>
    <scope>NUCLEOTIDE SEQUENCE</scope>
    <source>
        <strain evidence="1">Q6</strain>
    </source>
</reference>
<dbReference type="Proteomes" id="UP001432251">
    <property type="component" value="Chromosome"/>
</dbReference>
<organism evidence="1 2">
    <name type="scientific">Streptomyces citrinus</name>
    <dbReference type="NCBI Taxonomy" id="3118173"/>
    <lineage>
        <taxon>Bacteria</taxon>
        <taxon>Bacillati</taxon>
        <taxon>Actinomycetota</taxon>
        <taxon>Actinomycetes</taxon>
        <taxon>Kitasatosporales</taxon>
        <taxon>Streptomycetaceae</taxon>
        <taxon>Streptomyces</taxon>
    </lineage>
</organism>
<dbReference type="EC" id="2.3.1.-" evidence="1"/>
<evidence type="ECO:0000313" key="1">
    <source>
        <dbReference type="EMBL" id="WWQ66553.1"/>
    </source>
</evidence>
<gene>
    <name evidence="1" type="ORF">V2W30_26635</name>
</gene>
<name>A0ACD5AL57_9ACTN</name>
<sequence>MADAGVDRVDHVRDWVDGWVVSRGATPPLVEPWGYTIHVGLPQQVGRHVIGATNDAVREEDVRKATESTRARNTHLKVFADPARVLPWLGPEWEPYGSDDYLMTTELTPAPAPEVPSGYHLRSWTRGAVTRLLITDADGAFAARGQVVPTGASAVVDQIETSEDHRRKGLGRVIMGTLHAAAHATGATRAVLACTPEGHLLYKAVGWRTVAPLTNATYVGPR</sequence>
<evidence type="ECO:0000313" key="2">
    <source>
        <dbReference type="Proteomes" id="UP001432251"/>
    </source>
</evidence>
<protein>
    <submittedName>
        <fullName evidence="1">GNAT family N-acetyltransferase</fullName>
        <ecNumber evidence="1">2.3.1.-</ecNumber>
    </submittedName>
</protein>